<proteinExistence type="inferred from homology"/>
<evidence type="ECO:0000256" key="2">
    <source>
        <dbReference type="ARBA" id="ARBA00004141"/>
    </source>
</evidence>
<reference evidence="13" key="1">
    <citation type="submission" date="2021-01" db="EMBL/GenBank/DDBJ databases">
        <authorList>
            <person name="Corre E."/>
            <person name="Pelletier E."/>
            <person name="Niang G."/>
            <person name="Scheremetjew M."/>
            <person name="Finn R."/>
            <person name="Kale V."/>
            <person name="Holt S."/>
            <person name="Cochrane G."/>
            <person name="Meng A."/>
            <person name="Brown T."/>
            <person name="Cohen L."/>
        </authorList>
    </citation>
    <scope>NUCLEOTIDE SEQUENCE</scope>
    <source>
        <strain evidence="13">CCMP645</strain>
    </source>
</reference>
<feature type="transmembrane region" description="Helical" evidence="12">
    <location>
        <begin position="235"/>
        <end position="259"/>
    </location>
</feature>
<evidence type="ECO:0000256" key="5">
    <source>
        <dbReference type="ARBA" id="ARBA00022989"/>
    </source>
</evidence>
<feature type="transmembrane region" description="Helical" evidence="12">
    <location>
        <begin position="279"/>
        <end position="303"/>
    </location>
</feature>
<evidence type="ECO:0000256" key="12">
    <source>
        <dbReference type="SAM" id="Phobius"/>
    </source>
</evidence>
<dbReference type="InterPro" id="IPR003780">
    <property type="entry name" value="COX15/CtaA_fam"/>
</dbReference>
<dbReference type="GO" id="GO:0006784">
    <property type="term" value="P:heme A biosynthetic process"/>
    <property type="evidence" value="ECO:0007669"/>
    <property type="project" value="InterPro"/>
</dbReference>
<sequence length="443" mass="47656">MLVASTHTLRQTITMMKASVLSSRSKFLHTISSTISGKAAHSHLLAWQPANATRSIARTCTSASVGSTSGVHPALVPSVSPAVGWWLMGCSASVFGMVVLGGVTRLTRSGLSMTDWRPQGSMPPVSLDEWEAEFAKYKRFPEYQRLHPDMTLDEFKSIFYLEWAHRMAGRAVGIIFGVPLLYFAARGKITRGLAPTLGLLFVMGGSQGLVGWWMVKSGLEEPPKNSDGVPRVSPYRLAAHLTTAFVIYSLLLYTALGVLQPRAPAVPEPLAAFKSRAHLLALLIGVTAISGAFVAGMQAGLAFNTFPLMEGRFVPEGYFGLEPAYRNFFESVPSVQLHHRILALSTLTAVTAFWVFAQRVPLPPTLRRATDVLLLGAAGQVTLGVATLLNAVPVWLGSAHQAGALTLFSIMLFTLHATRVPSSAVATARMSAARMHKVALAHA</sequence>
<feature type="transmembrane region" description="Helical" evidence="12">
    <location>
        <begin position="341"/>
        <end position="360"/>
    </location>
</feature>
<dbReference type="PANTHER" id="PTHR23289">
    <property type="entry name" value="CYTOCHROME C OXIDASE ASSEMBLY PROTEIN COX15"/>
    <property type="match status" value="1"/>
</dbReference>
<dbReference type="GO" id="GO:0046872">
    <property type="term" value="F:metal ion binding"/>
    <property type="evidence" value="ECO:0007669"/>
    <property type="project" value="UniProtKB-KW"/>
</dbReference>
<comment type="subcellular location">
    <subcellularLocation>
        <location evidence="2">Membrane</location>
        <topology evidence="2">Multi-pass membrane protein</topology>
    </subcellularLocation>
</comment>
<evidence type="ECO:0000256" key="9">
    <source>
        <dbReference type="ARBA" id="ARBA00023136"/>
    </source>
</evidence>
<protein>
    <submittedName>
        <fullName evidence="13">Uncharacterized protein</fullName>
    </submittedName>
</protein>
<evidence type="ECO:0000313" key="13">
    <source>
        <dbReference type="EMBL" id="CAE0753802.1"/>
    </source>
</evidence>
<evidence type="ECO:0000256" key="1">
    <source>
        <dbReference type="ARBA" id="ARBA00001970"/>
    </source>
</evidence>
<dbReference type="AlphaFoldDB" id="A0A7S4B4H4"/>
<dbReference type="GO" id="GO:0005743">
    <property type="term" value="C:mitochondrial inner membrane"/>
    <property type="evidence" value="ECO:0007669"/>
    <property type="project" value="TreeGrafter"/>
</dbReference>
<dbReference type="InterPro" id="IPR023754">
    <property type="entry name" value="HemeA_Synthase_type2"/>
</dbReference>
<comment type="cofactor">
    <cofactor evidence="1">
        <name>heme b</name>
        <dbReference type="ChEBI" id="CHEBI:60344"/>
    </cofactor>
</comment>
<dbReference type="GO" id="GO:0016653">
    <property type="term" value="F:oxidoreductase activity, acting on NAD(P)H, heme protein as acceptor"/>
    <property type="evidence" value="ECO:0007669"/>
    <property type="project" value="TreeGrafter"/>
</dbReference>
<dbReference type="HAMAP" id="MF_01665">
    <property type="entry name" value="HemeA_synth_type2"/>
    <property type="match status" value="1"/>
</dbReference>
<organism evidence="13">
    <name type="scientific">Chrysotila carterae</name>
    <name type="common">Marine alga</name>
    <name type="synonym">Syracosphaera carterae</name>
    <dbReference type="NCBI Taxonomy" id="13221"/>
    <lineage>
        <taxon>Eukaryota</taxon>
        <taxon>Haptista</taxon>
        <taxon>Haptophyta</taxon>
        <taxon>Prymnesiophyceae</taxon>
        <taxon>Isochrysidales</taxon>
        <taxon>Isochrysidaceae</taxon>
        <taxon>Chrysotila</taxon>
    </lineage>
</organism>
<keyword evidence="8" id="KW-0350">Heme biosynthesis</keyword>
<comment type="catalytic activity">
    <reaction evidence="11">
        <text>Fe(II)-heme o + 2 A + H2O = Fe(II)-heme a + 2 AH2</text>
        <dbReference type="Rhea" id="RHEA:63388"/>
        <dbReference type="ChEBI" id="CHEBI:13193"/>
        <dbReference type="ChEBI" id="CHEBI:15377"/>
        <dbReference type="ChEBI" id="CHEBI:17499"/>
        <dbReference type="ChEBI" id="CHEBI:60530"/>
        <dbReference type="ChEBI" id="CHEBI:61715"/>
        <dbReference type="EC" id="1.17.99.9"/>
    </reaction>
    <physiologicalReaction direction="left-to-right" evidence="11">
        <dbReference type="Rhea" id="RHEA:63389"/>
    </physiologicalReaction>
</comment>
<name>A0A7S4B4H4_CHRCT</name>
<keyword evidence="6" id="KW-0560">Oxidoreductase</keyword>
<evidence type="ECO:0000256" key="11">
    <source>
        <dbReference type="ARBA" id="ARBA00048044"/>
    </source>
</evidence>
<feature type="transmembrane region" description="Helical" evidence="12">
    <location>
        <begin position="372"/>
        <end position="396"/>
    </location>
</feature>
<accession>A0A7S4B4H4</accession>
<dbReference type="Pfam" id="PF02628">
    <property type="entry name" value="COX15-CtaA"/>
    <property type="match status" value="1"/>
</dbReference>
<evidence type="ECO:0000256" key="7">
    <source>
        <dbReference type="ARBA" id="ARBA00023004"/>
    </source>
</evidence>
<evidence type="ECO:0000256" key="3">
    <source>
        <dbReference type="ARBA" id="ARBA00022692"/>
    </source>
</evidence>
<keyword evidence="5 12" id="KW-1133">Transmembrane helix</keyword>
<feature type="transmembrane region" description="Helical" evidence="12">
    <location>
        <begin position="83"/>
        <end position="103"/>
    </location>
</feature>
<evidence type="ECO:0000256" key="4">
    <source>
        <dbReference type="ARBA" id="ARBA00022723"/>
    </source>
</evidence>
<gene>
    <name evidence="13" type="ORF">PCAR00345_LOCUS6389</name>
</gene>
<keyword evidence="4" id="KW-0479">Metal-binding</keyword>
<keyword evidence="7" id="KW-0408">Iron</keyword>
<dbReference type="EMBL" id="HBIZ01010781">
    <property type="protein sequence ID" value="CAE0753802.1"/>
    <property type="molecule type" value="Transcribed_RNA"/>
</dbReference>
<evidence type="ECO:0000256" key="8">
    <source>
        <dbReference type="ARBA" id="ARBA00023133"/>
    </source>
</evidence>
<evidence type="ECO:0000256" key="6">
    <source>
        <dbReference type="ARBA" id="ARBA00023002"/>
    </source>
</evidence>
<feature type="transmembrane region" description="Helical" evidence="12">
    <location>
        <begin position="197"/>
        <end position="215"/>
    </location>
</feature>
<keyword evidence="9 12" id="KW-0472">Membrane</keyword>
<dbReference type="GO" id="GO:0120547">
    <property type="term" value="F:heme A synthase activity"/>
    <property type="evidence" value="ECO:0007669"/>
    <property type="project" value="UniProtKB-EC"/>
</dbReference>
<feature type="transmembrane region" description="Helical" evidence="12">
    <location>
        <begin position="402"/>
        <end position="420"/>
    </location>
</feature>
<dbReference type="PANTHER" id="PTHR23289:SF2">
    <property type="entry name" value="CYTOCHROME C OXIDASE ASSEMBLY PROTEIN COX15 HOMOLOG"/>
    <property type="match status" value="1"/>
</dbReference>
<comment type="pathway">
    <text evidence="10">Porphyrin-containing compound metabolism; heme A biosynthesis; heme A from heme O: step 1/1.</text>
</comment>
<evidence type="ECO:0000256" key="10">
    <source>
        <dbReference type="ARBA" id="ARBA00044501"/>
    </source>
</evidence>
<feature type="transmembrane region" description="Helical" evidence="12">
    <location>
        <begin position="167"/>
        <end position="185"/>
    </location>
</feature>
<keyword evidence="3 12" id="KW-0812">Transmembrane</keyword>